<dbReference type="GO" id="GO:0022857">
    <property type="term" value="F:transmembrane transporter activity"/>
    <property type="evidence" value="ECO:0007669"/>
    <property type="project" value="InterPro"/>
</dbReference>
<dbReference type="EMBL" id="FOSL01000025">
    <property type="protein sequence ID" value="SFL03871.1"/>
    <property type="molecule type" value="Genomic_DNA"/>
</dbReference>
<dbReference type="Proteomes" id="UP000323300">
    <property type="component" value="Unassembled WGS sequence"/>
</dbReference>
<keyword evidence="3 6" id="KW-0812">Transmembrane</keyword>
<evidence type="ECO:0000256" key="6">
    <source>
        <dbReference type="SAM" id="Phobius"/>
    </source>
</evidence>
<dbReference type="InterPro" id="IPR020846">
    <property type="entry name" value="MFS_dom"/>
</dbReference>
<evidence type="ECO:0000256" key="4">
    <source>
        <dbReference type="ARBA" id="ARBA00022989"/>
    </source>
</evidence>
<dbReference type="InterPro" id="IPR036259">
    <property type="entry name" value="MFS_trans_sf"/>
</dbReference>
<comment type="subcellular location">
    <subcellularLocation>
        <location evidence="1">Membrane</location>
        <topology evidence="1">Multi-pass membrane protein</topology>
    </subcellularLocation>
</comment>
<feature type="transmembrane region" description="Helical" evidence="6">
    <location>
        <begin position="274"/>
        <end position="294"/>
    </location>
</feature>
<protein>
    <submittedName>
        <fullName evidence="8">MFS transporter, DHA2 family, multidrug resistance protein</fullName>
    </submittedName>
</protein>
<feature type="domain" description="Major facilitator superfamily (MFS) profile" evidence="7">
    <location>
        <begin position="1"/>
        <end position="510"/>
    </location>
</feature>
<proteinExistence type="predicted"/>
<dbReference type="OrthoDB" id="5314453at2"/>
<feature type="transmembrane region" description="Helical" evidence="6">
    <location>
        <begin position="233"/>
        <end position="254"/>
    </location>
</feature>
<evidence type="ECO:0000313" key="9">
    <source>
        <dbReference type="Proteomes" id="UP000323300"/>
    </source>
</evidence>
<dbReference type="Gene3D" id="1.20.1250.20">
    <property type="entry name" value="MFS general substrate transporter like domains"/>
    <property type="match status" value="1"/>
</dbReference>
<feature type="transmembrane region" description="Helical" evidence="6">
    <location>
        <begin position="306"/>
        <end position="325"/>
    </location>
</feature>
<evidence type="ECO:0000256" key="1">
    <source>
        <dbReference type="ARBA" id="ARBA00004141"/>
    </source>
</evidence>
<organism evidence="8 9">
    <name type="scientific">Neomesorhizobium albiziae</name>
    <dbReference type="NCBI Taxonomy" id="335020"/>
    <lineage>
        <taxon>Bacteria</taxon>
        <taxon>Pseudomonadati</taxon>
        <taxon>Pseudomonadota</taxon>
        <taxon>Alphaproteobacteria</taxon>
        <taxon>Hyphomicrobiales</taxon>
        <taxon>Phyllobacteriaceae</taxon>
        <taxon>Neomesorhizobium</taxon>
    </lineage>
</organism>
<feature type="transmembrane region" description="Helical" evidence="6">
    <location>
        <begin position="337"/>
        <end position="359"/>
    </location>
</feature>
<feature type="transmembrane region" description="Helical" evidence="6">
    <location>
        <begin position="399"/>
        <end position="420"/>
    </location>
</feature>
<dbReference type="PANTHER" id="PTHR42718:SF9">
    <property type="entry name" value="MAJOR FACILITATOR SUPERFAMILY MULTIDRUG TRANSPORTER MFSC"/>
    <property type="match status" value="1"/>
</dbReference>
<keyword evidence="5 6" id="KW-0472">Membrane</keyword>
<dbReference type="PROSITE" id="PS50850">
    <property type="entry name" value="MFS"/>
    <property type="match status" value="1"/>
</dbReference>
<name>A0A1I4EI96_9HYPH</name>
<dbReference type="PANTHER" id="PTHR42718">
    <property type="entry name" value="MAJOR FACILITATOR SUPERFAMILY MULTIDRUG TRANSPORTER MFSC"/>
    <property type="match status" value="1"/>
</dbReference>
<feature type="transmembrane region" description="Helical" evidence="6">
    <location>
        <begin position="139"/>
        <end position="160"/>
    </location>
</feature>
<evidence type="ECO:0000256" key="3">
    <source>
        <dbReference type="ARBA" id="ARBA00022692"/>
    </source>
</evidence>
<reference evidence="8 9" key="1">
    <citation type="submission" date="2016-10" db="EMBL/GenBank/DDBJ databases">
        <authorList>
            <person name="Varghese N."/>
            <person name="Submissions S."/>
        </authorList>
    </citation>
    <scope>NUCLEOTIDE SEQUENCE [LARGE SCALE GENOMIC DNA]</scope>
    <source>
        <strain evidence="8 9">DSM 21822</strain>
    </source>
</reference>
<dbReference type="AlphaFoldDB" id="A0A1I4EI96"/>
<accession>A0A1I4EI96</accession>
<feature type="transmembrane region" description="Helical" evidence="6">
    <location>
        <begin position="166"/>
        <end position="188"/>
    </location>
</feature>
<gene>
    <name evidence="8" type="ORF">SAMN04488498_12554</name>
</gene>
<dbReference type="GO" id="GO:0016020">
    <property type="term" value="C:membrane"/>
    <property type="evidence" value="ECO:0007669"/>
    <property type="project" value="UniProtKB-SubCell"/>
</dbReference>
<evidence type="ECO:0000256" key="2">
    <source>
        <dbReference type="ARBA" id="ARBA00022448"/>
    </source>
</evidence>
<feature type="transmembrane region" description="Helical" evidence="6">
    <location>
        <begin position="200"/>
        <end position="221"/>
    </location>
</feature>
<dbReference type="InterPro" id="IPR011701">
    <property type="entry name" value="MFS"/>
</dbReference>
<evidence type="ECO:0000259" key="7">
    <source>
        <dbReference type="PROSITE" id="PS50850"/>
    </source>
</evidence>
<keyword evidence="2" id="KW-0813">Transport</keyword>
<feature type="transmembrane region" description="Helical" evidence="6">
    <location>
        <begin position="487"/>
        <end position="505"/>
    </location>
</feature>
<dbReference type="Pfam" id="PF07690">
    <property type="entry name" value="MFS_1"/>
    <property type="match status" value="1"/>
</dbReference>
<feature type="transmembrane region" description="Helical" evidence="6">
    <location>
        <begin position="52"/>
        <end position="72"/>
    </location>
</feature>
<feature type="transmembrane region" description="Helical" evidence="6">
    <location>
        <begin position="105"/>
        <end position="127"/>
    </location>
</feature>
<dbReference type="SUPFAM" id="SSF103473">
    <property type="entry name" value="MFS general substrate transporter"/>
    <property type="match status" value="1"/>
</dbReference>
<evidence type="ECO:0000313" key="8">
    <source>
        <dbReference type="EMBL" id="SFL03871.1"/>
    </source>
</evidence>
<keyword evidence="9" id="KW-1185">Reference proteome</keyword>
<feature type="transmembrane region" description="Helical" evidence="6">
    <location>
        <begin position="12"/>
        <end position="32"/>
    </location>
</feature>
<feature type="transmembrane region" description="Helical" evidence="6">
    <location>
        <begin position="365"/>
        <end position="387"/>
    </location>
</feature>
<keyword evidence="4 6" id="KW-1133">Transmembrane helix</keyword>
<sequence>MTTPNPLTPSKILFLATGLAGPLLISLSAQFASTNIADVQGGVFSTPDEASWILTVYTMASFAGIVASGPLIRFLSIGRYLVVSATTFATTAFACATAPELQVMVALRTIQGFAAGGFGPAAFVAVFTVTGGAHLPFGVTLLAFVLLFPGSLGPVIAGFAENSLGWQMLFLIQAGLGAMLALAAYAWVPHQQRPDWSALKIDWIAVTVLSLALATLTLVLSQGTRRFWFENETILWCTAASIAAWTGFAFLVRFSPLPIISPKLLVTRKFGIPIALNLVLRISLVVTSYLVPQFLTVVQGYRPLEIAELMLWAAIPQLIALPLVWQLMHRFDMRTVMALGFALCAAGAALALDGTALFAADQFRLTLVIFSIGQLLFLVPAMVVGTSMLKPADLPTASLAFNATTLGGTTLGVGLLSHFATEREKFHSNVITENVSLYHTLDADRLATVAGTFANRLVNDNDTAARAVALLASTARREAWVLAFNDAFLLVVAILLIGAVGILAIGHSPPLRPLSGGGGARP</sequence>
<evidence type="ECO:0000256" key="5">
    <source>
        <dbReference type="ARBA" id="ARBA00023136"/>
    </source>
</evidence>